<sequence length="64" mass="7836">MQIAKIQKTADCKREGERMRNDEVLWVEERENVEKISQSGNRNPRIWRENEKWEEIEKSSFKNK</sequence>
<name>B9SSM3_RICCO</name>
<dbReference type="InParanoid" id="B9SSM3"/>
<organism evidence="1 2">
    <name type="scientific">Ricinus communis</name>
    <name type="common">Castor bean</name>
    <dbReference type="NCBI Taxonomy" id="3988"/>
    <lineage>
        <taxon>Eukaryota</taxon>
        <taxon>Viridiplantae</taxon>
        <taxon>Streptophyta</taxon>
        <taxon>Embryophyta</taxon>
        <taxon>Tracheophyta</taxon>
        <taxon>Spermatophyta</taxon>
        <taxon>Magnoliopsida</taxon>
        <taxon>eudicotyledons</taxon>
        <taxon>Gunneridae</taxon>
        <taxon>Pentapetalae</taxon>
        <taxon>rosids</taxon>
        <taxon>fabids</taxon>
        <taxon>Malpighiales</taxon>
        <taxon>Euphorbiaceae</taxon>
        <taxon>Acalyphoideae</taxon>
        <taxon>Acalypheae</taxon>
        <taxon>Ricinus</taxon>
    </lineage>
</organism>
<dbReference type="AlphaFoldDB" id="B9SSM3"/>
<reference evidence="2" key="1">
    <citation type="journal article" date="2010" name="Nat. Biotechnol.">
        <title>Draft genome sequence of the oilseed species Ricinus communis.</title>
        <authorList>
            <person name="Chan A.P."/>
            <person name="Crabtree J."/>
            <person name="Zhao Q."/>
            <person name="Lorenzi H."/>
            <person name="Orvis J."/>
            <person name="Puiu D."/>
            <person name="Melake-Berhan A."/>
            <person name="Jones K.M."/>
            <person name="Redman J."/>
            <person name="Chen G."/>
            <person name="Cahoon E.B."/>
            <person name="Gedil M."/>
            <person name="Stanke M."/>
            <person name="Haas B.J."/>
            <person name="Wortman J.R."/>
            <person name="Fraser-Liggett C.M."/>
            <person name="Ravel J."/>
            <person name="Rabinowicz P.D."/>
        </authorList>
    </citation>
    <scope>NUCLEOTIDE SEQUENCE [LARGE SCALE GENOMIC DNA]</scope>
    <source>
        <strain evidence="2">cv. Hale</strain>
    </source>
</reference>
<protein>
    <submittedName>
        <fullName evidence="1">Uncharacterized protein</fullName>
    </submittedName>
</protein>
<dbReference type="EMBL" id="EQ974115">
    <property type="protein sequence ID" value="EEF33411.1"/>
    <property type="molecule type" value="Genomic_DNA"/>
</dbReference>
<gene>
    <name evidence="1" type="ORF">RCOM_0985640</name>
</gene>
<keyword evidence="2" id="KW-1185">Reference proteome</keyword>
<accession>B9SSM3</accession>
<dbReference type="Proteomes" id="UP000008311">
    <property type="component" value="Unassembled WGS sequence"/>
</dbReference>
<evidence type="ECO:0000313" key="1">
    <source>
        <dbReference type="EMBL" id="EEF33411.1"/>
    </source>
</evidence>
<proteinExistence type="predicted"/>
<evidence type="ECO:0000313" key="2">
    <source>
        <dbReference type="Proteomes" id="UP000008311"/>
    </source>
</evidence>